<sequence>MATDRLTLEDRRYIAARLADGTPYAEIARHLDRPTSTISREVNRNGGPRRYRPELAQRATAARARRRPGVAAPPGPAATDGRDPRAVRGVRDELTAMIAHTGLPPMAARVLTELFTTDAGRLTAAELTGRLRVSPASISKAVADLERQGLLRRERAPRDRRDHYVIDDDVWIRAWVASVRMNLLLAEGTRRAAEVLGPGTPAGGRLQGTSQFLERVMHDMTRTAERWLHEHGAVTAIVAGDEGPTAVLS</sequence>
<dbReference type="Proteomes" id="UP001183643">
    <property type="component" value="Unassembled WGS sequence"/>
</dbReference>
<dbReference type="GO" id="GO:0032196">
    <property type="term" value="P:transposition"/>
    <property type="evidence" value="ECO:0007669"/>
    <property type="project" value="TreeGrafter"/>
</dbReference>
<name>A0AAE4CBI0_9ACTN</name>
<dbReference type="InterPro" id="IPR036388">
    <property type="entry name" value="WH-like_DNA-bd_sf"/>
</dbReference>
<keyword evidence="5" id="KW-1185">Reference proteome</keyword>
<evidence type="ECO:0000259" key="3">
    <source>
        <dbReference type="Pfam" id="PF13936"/>
    </source>
</evidence>
<reference evidence="4" key="1">
    <citation type="submission" date="2023-07" db="EMBL/GenBank/DDBJ databases">
        <title>Sequencing the genomes of 1000 actinobacteria strains.</title>
        <authorList>
            <person name="Klenk H.-P."/>
        </authorList>
    </citation>
    <scope>NUCLEOTIDE SEQUENCE</scope>
    <source>
        <strain evidence="4">DSM 44707</strain>
    </source>
</reference>
<dbReference type="Pfam" id="PF12802">
    <property type="entry name" value="MarR_2"/>
    <property type="match status" value="1"/>
</dbReference>
<dbReference type="InterPro" id="IPR025246">
    <property type="entry name" value="IS30-like_HTH"/>
</dbReference>
<dbReference type="EMBL" id="JAVDYB010000001">
    <property type="protein sequence ID" value="MDR7275625.1"/>
    <property type="molecule type" value="Genomic_DNA"/>
</dbReference>
<proteinExistence type="predicted"/>
<evidence type="ECO:0000313" key="4">
    <source>
        <dbReference type="EMBL" id="MDR7275625.1"/>
    </source>
</evidence>
<dbReference type="Gene3D" id="1.10.10.10">
    <property type="entry name" value="Winged helix-like DNA-binding domain superfamily/Winged helix DNA-binding domain"/>
    <property type="match status" value="1"/>
</dbReference>
<evidence type="ECO:0000259" key="2">
    <source>
        <dbReference type="Pfam" id="PF12802"/>
    </source>
</evidence>
<dbReference type="InterPro" id="IPR051917">
    <property type="entry name" value="Transposase-Integrase"/>
</dbReference>
<accession>A0AAE4CBI0</accession>
<dbReference type="InterPro" id="IPR000835">
    <property type="entry name" value="HTH_MarR-typ"/>
</dbReference>
<feature type="domain" description="HTH marR-type" evidence="2">
    <location>
        <begin position="102"/>
        <end position="161"/>
    </location>
</feature>
<dbReference type="RefSeq" id="WP_374728125.1">
    <property type="nucleotide sequence ID" value="NZ_JAVDYB010000001.1"/>
</dbReference>
<comment type="caution">
    <text evidence="4">The sequence shown here is derived from an EMBL/GenBank/DDBJ whole genome shotgun (WGS) entry which is preliminary data.</text>
</comment>
<dbReference type="GO" id="GO:0003677">
    <property type="term" value="F:DNA binding"/>
    <property type="evidence" value="ECO:0007669"/>
    <property type="project" value="UniProtKB-KW"/>
</dbReference>
<dbReference type="AlphaFoldDB" id="A0AAE4CBI0"/>
<dbReference type="Pfam" id="PF13936">
    <property type="entry name" value="HTH_38"/>
    <property type="match status" value="1"/>
</dbReference>
<feature type="region of interest" description="Disordered" evidence="1">
    <location>
        <begin position="38"/>
        <end position="85"/>
    </location>
</feature>
<dbReference type="InterPro" id="IPR036390">
    <property type="entry name" value="WH_DNA-bd_sf"/>
</dbReference>
<gene>
    <name evidence="4" type="ORF">J2S41_002403</name>
</gene>
<keyword evidence="4" id="KW-0238">DNA-binding</keyword>
<dbReference type="PANTHER" id="PTHR10948:SF23">
    <property type="entry name" value="TRANSPOSASE INSI FOR INSERTION SEQUENCE ELEMENT IS30A-RELATED"/>
    <property type="match status" value="1"/>
</dbReference>
<dbReference type="GO" id="GO:0004803">
    <property type="term" value="F:transposase activity"/>
    <property type="evidence" value="ECO:0007669"/>
    <property type="project" value="TreeGrafter"/>
</dbReference>
<organism evidence="4 5">
    <name type="scientific">Catenuloplanes atrovinosus</name>
    <dbReference type="NCBI Taxonomy" id="137266"/>
    <lineage>
        <taxon>Bacteria</taxon>
        <taxon>Bacillati</taxon>
        <taxon>Actinomycetota</taxon>
        <taxon>Actinomycetes</taxon>
        <taxon>Micromonosporales</taxon>
        <taxon>Micromonosporaceae</taxon>
        <taxon>Catenuloplanes</taxon>
    </lineage>
</organism>
<dbReference type="PANTHER" id="PTHR10948">
    <property type="entry name" value="TRANSPOSASE"/>
    <property type="match status" value="1"/>
</dbReference>
<feature type="domain" description="Transposase IS30-like HTH" evidence="3">
    <location>
        <begin position="5"/>
        <end position="45"/>
    </location>
</feature>
<evidence type="ECO:0000256" key="1">
    <source>
        <dbReference type="SAM" id="MobiDB-lite"/>
    </source>
</evidence>
<evidence type="ECO:0000313" key="5">
    <source>
        <dbReference type="Proteomes" id="UP001183643"/>
    </source>
</evidence>
<dbReference type="GO" id="GO:0003700">
    <property type="term" value="F:DNA-binding transcription factor activity"/>
    <property type="evidence" value="ECO:0007669"/>
    <property type="project" value="InterPro"/>
</dbReference>
<dbReference type="GO" id="GO:0005829">
    <property type="term" value="C:cytosol"/>
    <property type="evidence" value="ECO:0007669"/>
    <property type="project" value="TreeGrafter"/>
</dbReference>
<protein>
    <submittedName>
        <fullName evidence="4">DNA-binding transcriptional ArsR family regulator</fullName>
    </submittedName>
</protein>
<dbReference type="SUPFAM" id="SSF46785">
    <property type="entry name" value="Winged helix' DNA-binding domain"/>
    <property type="match status" value="1"/>
</dbReference>